<dbReference type="GO" id="GO:0006508">
    <property type="term" value="P:proteolysis"/>
    <property type="evidence" value="ECO:0007669"/>
    <property type="project" value="InterPro"/>
</dbReference>
<evidence type="ECO:0000259" key="1">
    <source>
        <dbReference type="Pfam" id="PF00326"/>
    </source>
</evidence>
<evidence type="ECO:0000313" key="2">
    <source>
        <dbReference type="EMBL" id="CAA9485659.1"/>
    </source>
</evidence>
<sequence length="175" mass="18298">PLADDLAARGLASWNVEYRRLDCGGGGLRTVDDVRAAVGHLRGLGDELVAAVGHSAGGHLALLIDGHVPAIAGQAAVTDIELGIDLRLGDDRPVVERFAEGASLDELSPIRRAPLGVPVLLVHGTADEDVPAVFSERFAARGGAVTLRLREGEGHFEHLDPGSGAWEDVVAWLPT</sequence>
<dbReference type="InterPro" id="IPR001375">
    <property type="entry name" value="Peptidase_S9_cat"/>
</dbReference>
<proteinExistence type="predicted"/>
<dbReference type="SUPFAM" id="SSF53474">
    <property type="entry name" value="alpha/beta-Hydrolases"/>
    <property type="match status" value="1"/>
</dbReference>
<organism evidence="2">
    <name type="scientific">uncultured Solirubrobacteraceae bacterium</name>
    <dbReference type="NCBI Taxonomy" id="1162706"/>
    <lineage>
        <taxon>Bacteria</taxon>
        <taxon>Bacillati</taxon>
        <taxon>Actinomycetota</taxon>
        <taxon>Thermoleophilia</taxon>
        <taxon>Solirubrobacterales</taxon>
        <taxon>Solirubrobacteraceae</taxon>
        <taxon>environmental samples</taxon>
    </lineage>
</organism>
<gene>
    <name evidence="2" type="ORF">AVDCRST_MAG85-926</name>
</gene>
<dbReference type="Pfam" id="PF00326">
    <property type="entry name" value="Peptidase_S9"/>
    <property type="match status" value="1"/>
</dbReference>
<feature type="domain" description="Peptidase S9 prolyl oligopeptidase catalytic" evidence="1">
    <location>
        <begin position="29"/>
        <end position="155"/>
    </location>
</feature>
<reference evidence="2" key="1">
    <citation type="submission" date="2020-02" db="EMBL/GenBank/DDBJ databases">
        <authorList>
            <person name="Meier V. D."/>
        </authorList>
    </citation>
    <scope>NUCLEOTIDE SEQUENCE</scope>
    <source>
        <strain evidence="2">AVDCRST_MAG85</strain>
    </source>
</reference>
<dbReference type="GO" id="GO:0008236">
    <property type="term" value="F:serine-type peptidase activity"/>
    <property type="evidence" value="ECO:0007669"/>
    <property type="project" value="InterPro"/>
</dbReference>
<accession>A0A6J4RZK3</accession>
<dbReference type="Gene3D" id="3.40.50.1820">
    <property type="entry name" value="alpha/beta hydrolase"/>
    <property type="match status" value="1"/>
</dbReference>
<feature type="non-terminal residue" evidence="2">
    <location>
        <position position="1"/>
    </location>
</feature>
<name>A0A6J4RZK3_9ACTN</name>
<protein>
    <recommendedName>
        <fullName evidence="1">Peptidase S9 prolyl oligopeptidase catalytic domain-containing protein</fullName>
    </recommendedName>
</protein>
<dbReference type="AlphaFoldDB" id="A0A6J4RZK3"/>
<dbReference type="InterPro" id="IPR029058">
    <property type="entry name" value="AB_hydrolase_fold"/>
</dbReference>
<dbReference type="EMBL" id="CADCVT010000103">
    <property type="protein sequence ID" value="CAA9485659.1"/>
    <property type="molecule type" value="Genomic_DNA"/>
</dbReference>